<dbReference type="Proteomes" id="UP001595812">
    <property type="component" value="Unassembled WGS sequence"/>
</dbReference>
<organism evidence="4 5">
    <name type="scientific">Winogradskyella maritima</name>
    <dbReference type="NCBI Taxonomy" id="1517766"/>
    <lineage>
        <taxon>Bacteria</taxon>
        <taxon>Pseudomonadati</taxon>
        <taxon>Bacteroidota</taxon>
        <taxon>Flavobacteriia</taxon>
        <taxon>Flavobacteriales</taxon>
        <taxon>Flavobacteriaceae</taxon>
        <taxon>Winogradskyella</taxon>
    </lineage>
</organism>
<dbReference type="PANTHER" id="PTHR35089">
    <property type="entry name" value="CHAPERONE PROTEIN SKP"/>
    <property type="match status" value="1"/>
</dbReference>
<dbReference type="PANTHER" id="PTHR35089:SF1">
    <property type="entry name" value="CHAPERONE PROTEIN SKP"/>
    <property type="match status" value="1"/>
</dbReference>
<dbReference type="InterPro" id="IPR005632">
    <property type="entry name" value="Chaperone_Skp"/>
</dbReference>
<evidence type="ECO:0000256" key="1">
    <source>
        <dbReference type="ARBA" id="ARBA00009091"/>
    </source>
</evidence>
<dbReference type="Pfam" id="PF03938">
    <property type="entry name" value="OmpH"/>
    <property type="match status" value="1"/>
</dbReference>
<feature type="coiled-coil region" evidence="3">
    <location>
        <begin position="79"/>
        <end position="106"/>
    </location>
</feature>
<evidence type="ECO:0000313" key="4">
    <source>
        <dbReference type="EMBL" id="MFC3876202.1"/>
    </source>
</evidence>
<evidence type="ECO:0000256" key="3">
    <source>
        <dbReference type="SAM" id="Coils"/>
    </source>
</evidence>
<dbReference type="SMART" id="SM00935">
    <property type="entry name" value="OmpH"/>
    <property type="match status" value="1"/>
</dbReference>
<evidence type="ECO:0000256" key="2">
    <source>
        <dbReference type="ARBA" id="ARBA00022729"/>
    </source>
</evidence>
<dbReference type="RefSeq" id="WP_386096897.1">
    <property type="nucleotide sequence ID" value="NZ_JBHSAT010000004.1"/>
</dbReference>
<dbReference type="PROSITE" id="PS51257">
    <property type="entry name" value="PROKAR_LIPOPROTEIN"/>
    <property type="match status" value="1"/>
</dbReference>
<reference evidence="5" key="1">
    <citation type="journal article" date="2019" name="Int. J. Syst. Evol. Microbiol.">
        <title>The Global Catalogue of Microorganisms (GCM) 10K type strain sequencing project: providing services to taxonomists for standard genome sequencing and annotation.</title>
        <authorList>
            <consortium name="The Broad Institute Genomics Platform"/>
            <consortium name="The Broad Institute Genome Sequencing Center for Infectious Disease"/>
            <person name="Wu L."/>
            <person name="Ma J."/>
        </authorList>
    </citation>
    <scope>NUCLEOTIDE SEQUENCE [LARGE SCALE GENOMIC DNA]</scope>
    <source>
        <strain evidence="5">CECT 8979</strain>
    </source>
</reference>
<protein>
    <submittedName>
        <fullName evidence="4">OmpH family outer membrane protein</fullName>
    </submittedName>
</protein>
<comment type="similarity">
    <text evidence="1">Belongs to the Skp family.</text>
</comment>
<accession>A0ABV8ADR4</accession>
<keyword evidence="5" id="KW-1185">Reference proteome</keyword>
<dbReference type="Gene3D" id="3.30.910.20">
    <property type="entry name" value="Skp domain"/>
    <property type="match status" value="1"/>
</dbReference>
<name>A0ABV8ADR4_9FLAO</name>
<sequence length="172" mass="19667">MKKIFKILALVLLVSSCQEPQKIGFIDNGEVIEKFQLKIDVEAKYKGIDDKFKKRIDSLSKDFQLETQAFQLESQKMSQKKAQQRYAELGQKRQILEQRVQMEQQSMTGAFNEEMDSVLVKMNKLVGDYGKANGYSFILGKNQAGSVIYGEEAKDITKEVIEAINKDLKKSE</sequence>
<dbReference type="EMBL" id="JBHSAT010000004">
    <property type="protein sequence ID" value="MFC3876202.1"/>
    <property type="molecule type" value="Genomic_DNA"/>
</dbReference>
<keyword evidence="2" id="KW-0732">Signal</keyword>
<gene>
    <name evidence="4" type="ORF">ACFOSX_03065</name>
</gene>
<proteinExistence type="inferred from homology"/>
<keyword evidence="3" id="KW-0175">Coiled coil</keyword>
<comment type="caution">
    <text evidence="4">The sequence shown here is derived from an EMBL/GenBank/DDBJ whole genome shotgun (WGS) entry which is preliminary data.</text>
</comment>
<dbReference type="SUPFAM" id="SSF111384">
    <property type="entry name" value="OmpH-like"/>
    <property type="match status" value="1"/>
</dbReference>
<dbReference type="InterPro" id="IPR024930">
    <property type="entry name" value="Skp_dom_sf"/>
</dbReference>
<evidence type="ECO:0000313" key="5">
    <source>
        <dbReference type="Proteomes" id="UP001595812"/>
    </source>
</evidence>